<keyword evidence="2" id="KW-1185">Reference proteome</keyword>
<dbReference type="EMBL" id="JAHBAY010000009">
    <property type="protein sequence ID" value="MBT0771444.1"/>
    <property type="molecule type" value="Genomic_DNA"/>
</dbReference>
<proteinExistence type="predicted"/>
<name>A0ABS5TPC6_9ACTN</name>
<organism evidence="1 2">
    <name type="scientific">Kineosporia corallincola</name>
    <dbReference type="NCBI Taxonomy" id="2835133"/>
    <lineage>
        <taxon>Bacteria</taxon>
        <taxon>Bacillati</taxon>
        <taxon>Actinomycetota</taxon>
        <taxon>Actinomycetes</taxon>
        <taxon>Kineosporiales</taxon>
        <taxon>Kineosporiaceae</taxon>
        <taxon>Kineosporia</taxon>
    </lineage>
</organism>
<dbReference type="Proteomes" id="UP001197247">
    <property type="component" value="Unassembled WGS sequence"/>
</dbReference>
<accession>A0ABS5TPC6</accession>
<evidence type="ECO:0000313" key="2">
    <source>
        <dbReference type="Proteomes" id="UP001197247"/>
    </source>
</evidence>
<gene>
    <name evidence="1" type="ORF">KIH74_21080</name>
</gene>
<comment type="caution">
    <text evidence="1">The sequence shown here is derived from an EMBL/GenBank/DDBJ whole genome shotgun (WGS) entry which is preliminary data.</text>
</comment>
<dbReference type="RefSeq" id="WP_214157768.1">
    <property type="nucleotide sequence ID" value="NZ_JAHBAY010000009.1"/>
</dbReference>
<protein>
    <submittedName>
        <fullName evidence="1">Uncharacterized protein</fullName>
    </submittedName>
</protein>
<reference evidence="1 2" key="1">
    <citation type="submission" date="2021-05" db="EMBL/GenBank/DDBJ databases">
        <title>Kineosporia and Streptomyces sp. nov. two new marine actinobacteria isolated from Coral.</title>
        <authorList>
            <person name="Buangrab K."/>
            <person name="Sutthacheep M."/>
            <person name="Yeemin T."/>
            <person name="Harunari E."/>
            <person name="Igarashi Y."/>
            <person name="Kanchanasin P."/>
            <person name="Tanasupawat S."/>
            <person name="Phongsopitanun W."/>
        </authorList>
    </citation>
    <scope>NUCLEOTIDE SEQUENCE [LARGE SCALE GENOMIC DNA]</scope>
    <source>
        <strain evidence="1 2">J2-2</strain>
    </source>
</reference>
<evidence type="ECO:0000313" key="1">
    <source>
        <dbReference type="EMBL" id="MBT0771444.1"/>
    </source>
</evidence>
<sequence length="190" mass="19829">MNYENPVATLFPGAAGRTVAELARQHALGRLVVDVRSASAAAAVVPEQFTRVALRLALLGLVTFPVGEQVVLVPEHVLWPALAELADPQPRIDQLLRRVAATCSPVTRIAVAGPVAAGTARTFPERLDVALIAPPGSVSVEQEDDVAAHLSRALGNACSVVVVEDDEEAARLLPGTGFRVVGAEGIPAVR</sequence>